<feature type="domain" description="ABC transmembrane type-1" evidence="8">
    <location>
        <begin position="100"/>
        <end position="288"/>
    </location>
</feature>
<comment type="similarity">
    <text evidence="7">Belongs to the binding-protein-dependent transport system permease family.</text>
</comment>
<keyword evidence="2 7" id="KW-0813">Transport</keyword>
<dbReference type="PANTHER" id="PTHR43386:SF25">
    <property type="entry name" value="PEPTIDE ABC TRANSPORTER PERMEASE PROTEIN"/>
    <property type="match status" value="1"/>
</dbReference>
<gene>
    <name evidence="9" type="ORF">RSO01_33160</name>
</gene>
<reference evidence="9 10" key="1">
    <citation type="submission" date="2019-07" db="EMBL/GenBank/DDBJ databases">
        <title>Whole genome shotgun sequence of Reyranella soli NBRC 108950.</title>
        <authorList>
            <person name="Hosoyama A."/>
            <person name="Uohara A."/>
            <person name="Ohji S."/>
            <person name="Ichikawa N."/>
        </authorList>
    </citation>
    <scope>NUCLEOTIDE SEQUENCE [LARGE SCALE GENOMIC DNA]</scope>
    <source>
        <strain evidence="9 10">NBRC 108950</strain>
    </source>
</reference>
<dbReference type="EMBL" id="BKAJ01000055">
    <property type="protein sequence ID" value="GEP56150.1"/>
    <property type="molecule type" value="Genomic_DNA"/>
</dbReference>
<dbReference type="Proteomes" id="UP000321058">
    <property type="component" value="Unassembled WGS sequence"/>
</dbReference>
<keyword evidence="5 7" id="KW-1133">Transmembrane helix</keyword>
<keyword evidence="6 7" id="KW-0472">Membrane</keyword>
<keyword evidence="3" id="KW-1003">Cell membrane</keyword>
<evidence type="ECO:0000256" key="1">
    <source>
        <dbReference type="ARBA" id="ARBA00004651"/>
    </source>
</evidence>
<dbReference type="Pfam" id="PF12911">
    <property type="entry name" value="OppC_N"/>
    <property type="match status" value="1"/>
</dbReference>
<organism evidence="9 10">
    <name type="scientific">Reyranella soli</name>
    <dbReference type="NCBI Taxonomy" id="1230389"/>
    <lineage>
        <taxon>Bacteria</taxon>
        <taxon>Pseudomonadati</taxon>
        <taxon>Pseudomonadota</taxon>
        <taxon>Alphaproteobacteria</taxon>
        <taxon>Hyphomicrobiales</taxon>
        <taxon>Reyranellaceae</taxon>
        <taxon>Reyranella</taxon>
    </lineage>
</organism>
<dbReference type="GO" id="GO:0005886">
    <property type="term" value="C:plasma membrane"/>
    <property type="evidence" value="ECO:0007669"/>
    <property type="project" value="UniProtKB-SubCell"/>
</dbReference>
<comment type="caution">
    <text evidence="9">The sequence shown here is derived from an EMBL/GenBank/DDBJ whole genome shotgun (WGS) entry which is preliminary data.</text>
</comment>
<name>A0A512NB26_9HYPH</name>
<dbReference type="Pfam" id="PF00528">
    <property type="entry name" value="BPD_transp_1"/>
    <property type="match status" value="1"/>
</dbReference>
<feature type="transmembrane region" description="Helical" evidence="7">
    <location>
        <begin position="148"/>
        <end position="174"/>
    </location>
</feature>
<dbReference type="SUPFAM" id="SSF161098">
    <property type="entry name" value="MetI-like"/>
    <property type="match status" value="1"/>
</dbReference>
<evidence type="ECO:0000256" key="7">
    <source>
        <dbReference type="RuleBase" id="RU363032"/>
    </source>
</evidence>
<feature type="transmembrane region" description="Helical" evidence="7">
    <location>
        <begin position="102"/>
        <end position="128"/>
    </location>
</feature>
<dbReference type="InterPro" id="IPR000515">
    <property type="entry name" value="MetI-like"/>
</dbReference>
<proteinExistence type="inferred from homology"/>
<feature type="transmembrane region" description="Helical" evidence="7">
    <location>
        <begin position="220"/>
        <end position="245"/>
    </location>
</feature>
<protein>
    <submittedName>
        <fullName evidence="9">Glutathione ABC transporter permease GsiD</fullName>
    </submittedName>
</protein>
<sequence>MTDATLSLQSEADQRAIAAIRRKNAVWRRILRDPAAAAAAIFLFVIVAAAILAPLIAPHDPYASNMRLRFCKPLGDRCPTFLLGADNQGRDMLSRILFGLRATLGMGVIAVAVGGGLGALIGLSAAYFKRLDTPLMRLVDVLLSFPSILFGLAIAAVLGTGLFSLVIALSVAAVPSIARIARGAAQSIMQQEYMEAGRAVGLGDAALIWRYLARNCWPTILIYMTLQLGQAILLGAALSFLGLGAQPPTAELGSMAADGRKFLQIAPNVSTFPCAAIFLVVLAFNVLGDALRDALDPKLRQ</sequence>
<dbReference type="CDD" id="cd06261">
    <property type="entry name" value="TM_PBP2"/>
    <property type="match status" value="1"/>
</dbReference>
<feature type="transmembrane region" description="Helical" evidence="7">
    <location>
        <begin position="265"/>
        <end position="288"/>
    </location>
</feature>
<evidence type="ECO:0000256" key="6">
    <source>
        <dbReference type="ARBA" id="ARBA00023136"/>
    </source>
</evidence>
<evidence type="ECO:0000313" key="9">
    <source>
        <dbReference type="EMBL" id="GEP56150.1"/>
    </source>
</evidence>
<evidence type="ECO:0000256" key="3">
    <source>
        <dbReference type="ARBA" id="ARBA00022475"/>
    </source>
</evidence>
<evidence type="ECO:0000256" key="5">
    <source>
        <dbReference type="ARBA" id="ARBA00022989"/>
    </source>
</evidence>
<keyword evidence="10" id="KW-1185">Reference proteome</keyword>
<dbReference type="InterPro" id="IPR025966">
    <property type="entry name" value="OppC_N"/>
</dbReference>
<dbReference type="AlphaFoldDB" id="A0A512NB26"/>
<accession>A0A512NB26</accession>
<dbReference type="PROSITE" id="PS50928">
    <property type="entry name" value="ABC_TM1"/>
    <property type="match status" value="1"/>
</dbReference>
<evidence type="ECO:0000256" key="2">
    <source>
        <dbReference type="ARBA" id="ARBA00022448"/>
    </source>
</evidence>
<dbReference type="RefSeq" id="WP_147150224.1">
    <property type="nucleotide sequence ID" value="NZ_BKAJ01000055.1"/>
</dbReference>
<comment type="subcellular location">
    <subcellularLocation>
        <location evidence="1 7">Cell membrane</location>
        <topology evidence="1 7">Multi-pass membrane protein</topology>
    </subcellularLocation>
</comment>
<evidence type="ECO:0000313" key="10">
    <source>
        <dbReference type="Proteomes" id="UP000321058"/>
    </source>
</evidence>
<dbReference type="OrthoDB" id="9766870at2"/>
<dbReference type="InterPro" id="IPR035906">
    <property type="entry name" value="MetI-like_sf"/>
</dbReference>
<keyword evidence="4 7" id="KW-0812">Transmembrane</keyword>
<evidence type="ECO:0000256" key="4">
    <source>
        <dbReference type="ARBA" id="ARBA00022692"/>
    </source>
</evidence>
<dbReference type="Gene3D" id="1.10.3720.10">
    <property type="entry name" value="MetI-like"/>
    <property type="match status" value="1"/>
</dbReference>
<feature type="transmembrane region" description="Helical" evidence="7">
    <location>
        <begin position="35"/>
        <end position="57"/>
    </location>
</feature>
<dbReference type="InterPro" id="IPR050366">
    <property type="entry name" value="BP-dependent_transpt_permease"/>
</dbReference>
<evidence type="ECO:0000259" key="8">
    <source>
        <dbReference type="PROSITE" id="PS50928"/>
    </source>
</evidence>
<dbReference type="GO" id="GO:0055085">
    <property type="term" value="P:transmembrane transport"/>
    <property type="evidence" value="ECO:0007669"/>
    <property type="project" value="InterPro"/>
</dbReference>
<dbReference type="PANTHER" id="PTHR43386">
    <property type="entry name" value="OLIGOPEPTIDE TRANSPORT SYSTEM PERMEASE PROTEIN APPC"/>
    <property type="match status" value="1"/>
</dbReference>